<proteinExistence type="predicted"/>
<accession>A0A699GRY9</accession>
<dbReference type="AlphaFoldDB" id="A0A699GRY9"/>
<organism evidence="3">
    <name type="scientific">Tanacetum cinerariifolium</name>
    <name type="common">Dalmatian daisy</name>
    <name type="synonym">Chrysanthemum cinerariifolium</name>
    <dbReference type="NCBI Taxonomy" id="118510"/>
    <lineage>
        <taxon>Eukaryota</taxon>
        <taxon>Viridiplantae</taxon>
        <taxon>Streptophyta</taxon>
        <taxon>Embryophyta</taxon>
        <taxon>Tracheophyta</taxon>
        <taxon>Spermatophyta</taxon>
        <taxon>Magnoliopsida</taxon>
        <taxon>eudicotyledons</taxon>
        <taxon>Gunneridae</taxon>
        <taxon>Pentapetalae</taxon>
        <taxon>asterids</taxon>
        <taxon>campanulids</taxon>
        <taxon>Asterales</taxon>
        <taxon>Asteraceae</taxon>
        <taxon>Asteroideae</taxon>
        <taxon>Anthemideae</taxon>
        <taxon>Anthemidinae</taxon>
        <taxon>Tanacetum</taxon>
    </lineage>
</organism>
<feature type="compositionally biased region" description="Basic and acidic residues" evidence="1">
    <location>
        <begin position="148"/>
        <end position="158"/>
    </location>
</feature>
<evidence type="ECO:0000256" key="1">
    <source>
        <dbReference type="SAM" id="MobiDB-lite"/>
    </source>
</evidence>
<dbReference type="Pfam" id="PF07727">
    <property type="entry name" value="RVT_2"/>
    <property type="match status" value="1"/>
</dbReference>
<feature type="region of interest" description="Disordered" evidence="1">
    <location>
        <begin position="143"/>
        <end position="167"/>
    </location>
</feature>
<feature type="domain" description="Reverse transcriptase Ty1/copia-type" evidence="2">
    <location>
        <begin position="250"/>
        <end position="368"/>
    </location>
</feature>
<evidence type="ECO:0000313" key="3">
    <source>
        <dbReference type="EMBL" id="GEV97558.1"/>
    </source>
</evidence>
<feature type="region of interest" description="Disordered" evidence="1">
    <location>
        <begin position="383"/>
        <end position="458"/>
    </location>
</feature>
<gene>
    <name evidence="3" type="ORF">Tci_169535</name>
</gene>
<reference evidence="3" key="1">
    <citation type="journal article" date="2019" name="Sci. Rep.">
        <title>Draft genome of Tanacetum cinerariifolium, the natural source of mosquito coil.</title>
        <authorList>
            <person name="Yamashiro T."/>
            <person name="Shiraishi A."/>
            <person name="Satake H."/>
            <person name="Nakayama K."/>
        </authorList>
    </citation>
    <scope>NUCLEOTIDE SEQUENCE</scope>
</reference>
<comment type="caution">
    <text evidence="3">The sequence shown here is derived from an EMBL/GenBank/DDBJ whole genome shotgun (WGS) entry which is preliminary data.</text>
</comment>
<dbReference type="InterPro" id="IPR013103">
    <property type="entry name" value="RVT_2"/>
</dbReference>
<protein>
    <submittedName>
        <fullName evidence="3">Putative ribonuclease H-like domain-containing protein</fullName>
    </submittedName>
</protein>
<dbReference type="EMBL" id="BKCJ010040672">
    <property type="protein sequence ID" value="GEV97558.1"/>
    <property type="molecule type" value="Genomic_DNA"/>
</dbReference>
<evidence type="ECO:0000259" key="2">
    <source>
        <dbReference type="Pfam" id="PF07727"/>
    </source>
</evidence>
<feature type="compositionally biased region" description="Basic residues" evidence="1">
    <location>
        <begin position="449"/>
        <end position="458"/>
    </location>
</feature>
<sequence>MSNPHTKRNFVSRPVLMRSGFKTLNTARQNSSRVVISIDTARQINTTYPRQTMNSARPVSNNFNRAQSHDKRPFNKFTINRDNNFNKKVNTIRENITTAGLIPVVSDDKGNHVNVVKASAWHMTGNISYLSEYEEINGGHVAFGGDPKGGKEEKKDIKGPGNEESEALITEEPRVNQGKDSVNSTNKINVVSSAVNAASNKVNVVGRKSSIELPGDPNMLDLEDISIFEDSNKDVSGAEADLNNMEITFQRAIETKWIYRNKKYKRGIVVGNKERLVTHGYTQEDGIDYDEVFAPVARIEAIRLFLVYATFKDFVVYQMDVKSAFRYGKIKEEVYVCQPSGFQDPEFPDRVYKVEKALYGLHQAPRARRLYGPEKVYKMKHNHNNTAKTSRRGAGASTVKGSASGSKEATQKGNKSSATVKFAASGSKASQKGNKTASSVKGAAIGLKAPKKRPASDG</sequence>
<name>A0A699GRY9_TANCI</name>
<feature type="compositionally biased region" description="Polar residues" evidence="1">
    <location>
        <begin position="427"/>
        <end position="439"/>
    </location>
</feature>
<feature type="compositionally biased region" description="Polar residues" evidence="1">
    <location>
        <begin position="399"/>
        <end position="419"/>
    </location>
</feature>